<keyword evidence="2" id="KW-1185">Reference proteome</keyword>
<dbReference type="EMBL" id="KQ253741">
    <property type="protein sequence ID" value="KNC69688.1"/>
    <property type="molecule type" value="Genomic_DNA"/>
</dbReference>
<proteinExistence type="predicted"/>
<dbReference type="Proteomes" id="UP000054560">
    <property type="component" value="Unassembled WGS sequence"/>
</dbReference>
<feature type="non-terminal residue" evidence="1">
    <location>
        <position position="1"/>
    </location>
</feature>
<dbReference type="AlphaFoldDB" id="A0A0L0F0M0"/>
<dbReference type="GeneID" id="25918301"/>
<evidence type="ECO:0000313" key="1">
    <source>
        <dbReference type="EMBL" id="KNC69688.1"/>
    </source>
</evidence>
<reference evidence="1 2" key="1">
    <citation type="submission" date="2011-02" db="EMBL/GenBank/DDBJ databases">
        <title>The Genome Sequence of Sphaeroforma arctica JP610.</title>
        <authorList>
            <consortium name="The Broad Institute Genome Sequencing Platform"/>
            <person name="Russ C."/>
            <person name="Cuomo C."/>
            <person name="Young S.K."/>
            <person name="Zeng Q."/>
            <person name="Gargeya S."/>
            <person name="Alvarado L."/>
            <person name="Berlin A."/>
            <person name="Chapman S.B."/>
            <person name="Chen Z."/>
            <person name="Freedman E."/>
            <person name="Gellesch M."/>
            <person name="Goldberg J."/>
            <person name="Griggs A."/>
            <person name="Gujja S."/>
            <person name="Heilman E."/>
            <person name="Heiman D."/>
            <person name="Howarth C."/>
            <person name="Mehta T."/>
            <person name="Neiman D."/>
            <person name="Pearson M."/>
            <person name="Roberts A."/>
            <person name="Saif S."/>
            <person name="Shea T."/>
            <person name="Shenoy N."/>
            <person name="Sisk P."/>
            <person name="Stolte C."/>
            <person name="Sykes S."/>
            <person name="White J."/>
            <person name="Yandava C."/>
            <person name="Burger G."/>
            <person name="Gray M.W."/>
            <person name="Holland P.W.H."/>
            <person name="King N."/>
            <person name="Lang F.B.F."/>
            <person name="Roger A.J."/>
            <person name="Ruiz-Trillo I."/>
            <person name="Haas B."/>
            <person name="Nusbaum C."/>
            <person name="Birren B."/>
        </authorList>
    </citation>
    <scope>NUCLEOTIDE SEQUENCE [LARGE SCALE GENOMIC DNA]</scope>
    <source>
        <strain evidence="1 2">JP610</strain>
    </source>
</reference>
<protein>
    <submittedName>
        <fullName evidence="1">Uncharacterized protein</fullName>
    </submittedName>
</protein>
<organism evidence="1 2">
    <name type="scientific">Sphaeroforma arctica JP610</name>
    <dbReference type="NCBI Taxonomy" id="667725"/>
    <lineage>
        <taxon>Eukaryota</taxon>
        <taxon>Ichthyosporea</taxon>
        <taxon>Ichthyophonida</taxon>
        <taxon>Sphaeroforma</taxon>
    </lineage>
</organism>
<gene>
    <name evidence="1" type="ORF">SARC_17797</name>
</gene>
<name>A0A0L0F0M0_9EUKA</name>
<sequence>PITVDKSIMCFENVPGEKAGPTETASICDAAMASTPDPIRSLLDRLLSEGGCNVGRNNNFQHQLNLSKLLKTSGRGY</sequence>
<dbReference type="RefSeq" id="XP_014143590.1">
    <property type="nucleotide sequence ID" value="XM_014288115.1"/>
</dbReference>
<evidence type="ECO:0000313" key="2">
    <source>
        <dbReference type="Proteomes" id="UP000054560"/>
    </source>
</evidence>
<accession>A0A0L0F0M0</accession>